<dbReference type="GO" id="GO:0045892">
    <property type="term" value="P:negative regulation of DNA-templated transcription"/>
    <property type="evidence" value="ECO:0007669"/>
    <property type="project" value="TreeGrafter"/>
</dbReference>
<evidence type="ECO:0000256" key="3">
    <source>
        <dbReference type="ARBA" id="ARBA00023163"/>
    </source>
</evidence>
<reference evidence="6" key="1">
    <citation type="submission" date="2022-11" db="EMBL/GenBank/DDBJ databases">
        <title>Complete Genome Sequences of three Polynucleobacter sp. Subcluster PnecC Strains KF022, KF023, and KF032 Isolated from a Shallow Eutrophic Lake in Japan.</title>
        <authorList>
            <person name="Ogata Y."/>
            <person name="Watanabe K."/>
            <person name="Takemine S."/>
            <person name="Shindo C."/>
            <person name="Kurokawa R."/>
            <person name="Suda W."/>
        </authorList>
    </citation>
    <scope>NUCLEOTIDE SEQUENCE</scope>
    <source>
        <strain evidence="6">KF023</strain>
    </source>
</reference>
<dbReference type="Pfam" id="PF01614">
    <property type="entry name" value="IclR_C"/>
    <property type="match status" value="1"/>
</dbReference>
<evidence type="ECO:0000256" key="2">
    <source>
        <dbReference type="ARBA" id="ARBA00023125"/>
    </source>
</evidence>
<dbReference type="SUPFAM" id="SSF55781">
    <property type="entry name" value="GAF domain-like"/>
    <property type="match status" value="1"/>
</dbReference>
<dbReference type="GO" id="GO:0003677">
    <property type="term" value="F:DNA binding"/>
    <property type="evidence" value="ECO:0007669"/>
    <property type="project" value="UniProtKB-KW"/>
</dbReference>
<dbReference type="Gene3D" id="3.30.450.40">
    <property type="match status" value="1"/>
</dbReference>
<dbReference type="InterPro" id="IPR050707">
    <property type="entry name" value="HTH_MetabolicPath_Reg"/>
</dbReference>
<dbReference type="PANTHER" id="PTHR30136">
    <property type="entry name" value="HELIX-TURN-HELIX TRANSCRIPTIONAL REGULATOR, ICLR FAMILY"/>
    <property type="match status" value="1"/>
</dbReference>
<dbReference type="InterPro" id="IPR036390">
    <property type="entry name" value="WH_DNA-bd_sf"/>
</dbReference>
<evidence type="ECO:0000256" key="1">
    <source>
        <dbReference type="ARBA" id="ARBA00023015"/>
    </source>
</evidence>
<feature type="domain" description="IclR-ED" evidence="5">
    <location>
        <begin position="70"/>
        <end position="254"/>
    </location>
</feature>
<dbReference type="SUPFAM" id="SSF46785">
    <property type="entry name" value="Winged helix' DNA-binding domain"/>
    <property type="match status" value="1"/>
</dbReference>
<dbReference type="PROSITE" id="PS51077">
    <property type="entry name" value="HTH_ICLR"/>
    <property type="match status" value="1"/>
</dbReference>
<keyword evidence="3" id="KW-0804">Transcription</keyword>
<keyword evidence="1" id="KW-0805">Transcription regulation</keyword>
<evidence type="ECO:0000259" key="5">
    <source>
        <dbReference type="PROSITE" id="PS51078"/>
    </source>
</evidence>
<proteinExistence type="predicted"/>
<dbReference type="AlphaFoldDB" id="A0A9C7FAQ5"/>
<evidence type="ECO:0000259" key="4">
    <source>
        <dbReference type="PROSITE" id="PS51077"/>
    </source>
</evidence>
<dbReference type="InterPro" id="IPR014757">
    <property type="entry name" value="Tscrpt_reg_IclR_C"/>
</dbReference>
<feature type="domain" description="HTH iclR-type" evidence="4">
    <location>
        <begin position="7"/>
        <end position="69"/>
    </location>
</feature>
<gene>
    <name evidence="6" type="ORF">PKF023_13380</name>
</gene>
<dbReference type="PANTHER" id="PTHR30136:SF33">
    <property type="entry name" value="TRANSCRIPTIONAL REGULATORY PROTEIN"/>
    <property type="match status" value="1"/>
</dbReference>
<dbReference type="RefSeq" id="WP_281741922.1">
    <property type="nucleotide sequence ID" value="NZ_AP026973.1"/>
</dbReference>
<dbReference type="EMBL" id="AP026973">
    <property type="protein sequence ID" value="BDT77535.1"/>
    <property type="molecule type" value="Genomic_DNA"/>
</dbReference>
<dbReference type="Gene3D" id="1.10.10.10">
    <property type="entry name" value="Winged helix-like DNA-binding domain superfamily/Winged helix DNA-binding domain"/>
    <property type="match status" value="1"/>
</dbReference>
<dbReference type="KEGG" id="pyt:PKF023_13380"/>
<protein>
    <submittedName>
        <fullName evidence="6">Transcriptional regulator</fullName>
    </submittedName>
</protein>
<dbReference type="InterPro" id="IPR036388">
    <property type="entry name" value="WH-like_DNA-bd_sf"/>
</dbReference>
<dbReference type="InterPro" id="IPR005471">
    <property type="entry name" value="Tscrpt_reg_IclR_N"/>
</dbReference>
<dbReference type="GO" id="GO:0003700">
    <property type="term" value="F:DNA-binding transcription factor activity"/>
    <property type="evidence" value="ECO:0007669"/>
    <property type="project" value="TreeGrafter"/>
</dbReference>
<accession>A0A9C7FAQ5</accession>
<evidence type="ECO:0000313" key="6">
    <source>
        <dbReference type="EMBL" id="BDT77535.1"/>
    </source>
</evidence>
<organism evidence="6">
    <name type="scientific">Polynucleobacter yangtzensis</name>
    <dbReference type="NCBI Taxonomy" id="1743159"/>
    <lineage>
        <taxon>Bacteria</taxon>
        <taxon>Pseudomonadati</taxon>
        <taxon>Pseudomonadota</taxon>
        <taxon>Betaproteobacteria</taxon>
        <taxon>Burkholderiales</taxon>
        <taxon>Burkholderiaceae</taxon>
        <taxon>Polynucleobacter</taxon>
    </lineage>
</organism>
<dbReference type="SMART" id="SM00346">
    <property type="entry name" value="HTH_ICLR"/>
    <property type="match status" value="1"/>
</dbReference>
<keyword evidence="2" id="KW-0238">DNA-binding</keyword>
<sequence>MIDRQFAINLSRGLEVLRAFTPTDQLLGNRELCERTSLPKATISRLTYTLEKLGYLLRVERLQKYRLGPGVLMLGYPMLASMDIRHLARPHMEKLAAKTKWTVNLGMLGRLEVVYVDALRLDKKNFLKPDIGSSRPLLTTSIGRALLLASTEVDQKAILNRLKIADPSQYRRDIGCFYRDQEFYEKNAYCLSRGDWEGDVYAVAVPLRVGSSDDPLIALNCTISGAKLSQVDIARTVIPHLFEAKRNIERDGGVTYMNRGR</sequence>
<dbReference type="PROSITE" id="PS51078">
    <property type="entry name" value="ICLR_ED"/>
    <property type="match status" value="1"/>
</dbReference>
<dbReference type="InterPro" id="IPR029016">
    <property type="entry name" value="GAF-like_dom_sf"/>
</dbReference>
<name>A0A9C7FAQ5_9BURK</name>
<dbReference type="Pfam" id="PF09339">
    <property type="entry name" value="HTH_IclR"/>
    <property type="match status" value="1"/>
</dbReference>
<dbReference type="Proteomes" id="UP001211097">
    <property type="component" value="Chromosome"/>
</dbReference>